<proteinExistence type="predicted"/>
<name>A0ACB7S4W3_HYAAI</name>
<comment type="caution">
    <text evidence="1">The sequence shown here is derived from an EMBL/GenBank/DDBJ whole genome shotgun (WGS) entry which is preliminary data.</text>
</comment>
<reference evidence="1" key="1">
    <citation type="submission" date="2020-05" db="EMBL/GenBank/DDBJ databases">
        <title>Large-scale comparative analyses of tick genomes elucidate their genetic diversity and vector capacities.</title>
        <authorList>
            <person name="Jia N."/>
            <person name="Wang J."/>
            <person name="Shi W."/>
            <person name="Du L."/>
            <person name="Sun Y."/>
            <person name="Zhan W."/>
            <person name="Jiang J."/>
            <person name="Wang Q."/>
            <person name="Zhang B."/>
            <person name="Ji P."/>
            <person name="Sakyi L.B."/>
            <person name="Cui X."/>
            <person name="Yuan T."/>
            <person name="Jiang B."/>
            <person name="Yang W."/>
            <person name="Lam T.T.-Y."/>
            <person name="Chang Q."/>
            <person name="Ding S."/>
            <person name="Wang X."/>
            <person name="Zhu J."/>
            <person name="Ruan X."/>
            <person name="Zhao L."/>
            <person name="Wei J."/>
            <person name="Que T."/>
            <person name="Du C."/>
            <person name="Cheng J."/>
            <person name="Dai P."/>
            <person name="Han X."/>
            <person name="Huang E."/>
            <person name="Gao Y."/>
            <person name="Liu J."/>
            <person name="Shao H."/>
            <person name="Ye R."/>
            <person name="Li L."/>
            <person name="Wei W."/>
            <person name="Wang X."/>
            <person name="Wang C."/>
            <person name="Yang T."/>
            <person name="Huo Q."/>
            <person name="Li W."/>
            <person name="Guo W."/>
            <person name="Chen H."/>
            <person name="Zhou L."/>
            <person name="Ni X."/>
            <person name="Tian J."/>
            <person name="Zhou Y."/>
            <person name="Sheng Y."/>
            <person name="Liu T."/>
            <person name="Pan Y."/>
            <person name="Xia L."/>
            <person name="Li J."/>
            <person name="Zhao F."/>
            <person name="Cao W."/>
        </authorList>
    </citation>
    <scope>NUCLEOTIDE SEQUENCE</scope>
    <source>
        <strain evidence="1">Hyas-2018</strain>
    </source>
</reference>
<dbReference type="Proteomes" id="UP000821845">
    <property type="component" value="Chromosome 6"/>
</dbReference>
<dbReference type="EMBL" id="CM023486">
    <property type="protein sequence ID" value="KAH6928774.1"/>
    <property type="molecule type" value="Genomic_DNA"/>
</dbReference>
<keyword evidence="2" id="KW-1185">Reference proteome</keyword>
<evidence type="ECO:0000313" key="2">
    <source>
        <dbReference type="Proteomes" id="UP000821845"/>
    </source>
</evidence>
<accession>A0ACB7S4W3</accession>
<protein>
    <submittedName>
        <fullName evidence="1">Uncharacterized protein</fullName>
    </submittedName>
</protein>
<organism evidence="1 2">
    <name type="scientific">Hyalomma asiaticum</name>
    <name type="common">Tick</name>
    <dbReference type="NCBI Taxonomy" id="266040"/>
    <lineage>
        <taxon>Eukaryota</taxon>
        <taxon>Metazoa</taxon>
        <taxon>Ecdysozoa</taxon>
        <taxon>Arthropoda</taxon>
        <taxon>Chelicerata</taxon>
        <taxon>Arachnida</taxon>
        <taxon>Acari</taxon>
        <taxon>Parasitiformes</taxon>
        <taxon>Ixodida</taxon>
        <taxon>Ixodoidea</taxon>
        <taxon>Ixodidae</taxon>
        <taxon>Hyalomminae</taxon>
        <taxon>Hyalomma</taxon>
    </lineage>
</organism>
<sequence length="253" mass="28767">MPSNVELARRIERLEVWSDDKLEEIASKLIEKCKSNLQTPELEISKLKSEVESLVSGVNGLNALVEELRSENAALVSSNNLLKKQNDTLTKRVSELEQYSRLNNVELKGLPCSQGEDCTAIVKAVATKINCTVNDSDIDVIHRVPTETDSNKNIVVRFCSRDKKQEFLGKARKAKLHTNDLGFPGPRHNPVFANDHLTPDNKRLFAKALSQKREKGWAYLWTDNSLIKARQSSESRVYRIRTEADLSVFRYIW</sequence>
<gene>
    <name evidence="1" type="ORF">HPB50_019474</name>
</gene>
<evidence type="ECO:0000313" key="1">
    <source>
        <dbReference type="EMBL" id="KAH6928774.1"/>
    </source>
</evidence>